<dbReference type="PANTHER" id="PTHR30024">
    <property type="entry name" value="ALIPHATIC SULFONATES-BINDING PROTEIN-RELATED"/>
    <property type="match status" value="1"/>
</dbReference>
<dbReference type="Pfam" id="PF09084">
    <property type="entry name" value="NMT1"/>
    <property type="match status" value="1"/>
</dbReference>
<dbReference type="PANTHER" id="PTHR30024:SF47">
    <property type="entry name" value="TAURINE-BINDING PERIPLASMIC PROTEIN"/>
    <property type="match status" value="1"/>
</dbReference>
<dbReference type="InterPro" id="IPR015168">
    <property type="entry name" value="SsuA/THI5"/>
</dbReference>
<evidence type="ECO:0000313" key="6">
    <source>
        <dbReference type="Proteomes" id="UP001596455"/>
    </source>
</evidence>
<dbReference type="EMBL" id="JBHTCQ010000002">
    <property type="protein sequence ID" value="MFC7405753.1"/>
    <property type="molecule type" value="Genomic_DNA"/>
</dbReference>
<feature type="domain" description="Solute-binding protein family 3/N-terminal" evidence="4">
    <location>
        <begin position="27"/>
        <end position="268"/>
    </location>
</feature>
<proteinExistence type="inferred from homology"/>
<dbReference type="SUPFAM" id="SSF53850">
    <property type="entry name" value="Periplasmic binding protein-like II"/>
    <property type="match status" value="1"/>
</dbReference>
<comment type="caution">
    <text evidence="5">The sequence shown here is derived from an EMBL/GenBank/DDBJ whole genome shotgun (WGS) entry which is preliminary data.</text>
</comment>
<dbReference type="InterPro" id="IPR001638">
    <property type="entry name" value="Solute-binding_3/MltF_N"/>
</dbReference>
<comment type="similarity">
    <text evidence="2">Belongs to the bacterial solute-binding protein SsuA/TauA family.</text>
</comment>
<protein>
    <submittedName>
        <fullName evidence="5">ABC transporter substrate-binding protein</fullName>
    </submittedName>
</protein>
<keyword evidence="3" id="KW-0732">Signal</keyword>
<organism evidence="5 6">
    <name type="scientific">Georgenia alba</name>
    <dbReference type="NCBI Taxonomy" id="2233858"/>
    <lineage>
        <taxon>Bacteria</taxon>
        <taxon>Bacillati</taxon>
        <taxon>Actinomycetota</taxon>
        <taxon>Actinomycetes</taxon>
        <taxon>Micrococcales</taxon>
        <taxon>Bogoriellaceae</taxon>
        <taxon>Georgenia</taxon>
    </lineage>
</organism>
<dbReference type="Gene3D" id="3.40.190.10">
    <property type="entry name" value="Periplasmic binding protein-like II"/>
    <property type="match status" value="2"/>
</dbReference>
<accession>A0ABW2Q8D7</accession>
<evidence type="ECO:0000313" key="5">
    <source>
        <dbReference type="EMBL" id="MFC7405753.1"/>
    </source>
</evidence>
<sequence length="313" mass="33121">MALSLSLTAACGSSPADGGEGGQEIIAITAGVAASPTSAPLFIGVEQGFFEEEGIDLTLDDSATGAGAIPQLINGQLQVALGALSPAITAVAEGIPVVMVSGSVNDREDPAGTQYQTLVPGDSDIESFSDLAGHTVGVNSLRCCWEFWIREAIEQEGGDASTVEFLQLPFPDAATALRQGDVDAISTLQPFATALRQEGFRDIGDSAAIAFDNPNNGNTTYYMAQQFIEENPGVLERWRTALQRSSDYANEHPEETRSYIVDQTGTDAALVDAAPLPMYTAEIDRETIEREAEFLVKYGVLEEAPGLDEIIAP</sequence>
<keyword evidence="6" id="KW-1185">Reference proteome</keyword>
<dbReference type="Proteomes" id="UP001596455">
    <property type="component" value="Unassembled WGS sequence"/>
</dbReference>
<name>A0ABW2Q8D7_9MICO</name>
<reference evidence="6" key="1">
    <citation type="journal article" date="2019" name="Int. J. Syst. Evol. Microbiol.">
        <title>The Global Catalogue of Microorganisms (GCM) 10K type strain sequencing project: providing services to taxonomists for standard genome sequencing and annotation.</title>
        <authorList>
            <consortium name="The Broad Institute Genomics Platform"/>
            <consortium name="The Broad Institute Genome Sequencing Center for Infectious Disease"/>
            <person name="Wu L."/>
            <person name="Ma J."/>
        </authorList>
    </citation>
    <scope>NUCLEOTIDE SEQUENCE [LARGE SCALE GENOMIC DNA]</scope>
    <source>
        <strain evidence="6">JCM 1490</strain>
    </source>
</reference>
<gene>
    <name evidence="5" type="ORF">ACFQQL_11585</name>
</gene>
<evidence type="ECO:0000259" key="4">
    <source>
        <dbReference type="SMART" id="SM00062"/>
    </source>
</evidence>
<comment type="subcellular location">
    <subcellularLocation>
        <location evidence="1">Periplasm</location>
    </subcellularLocation>
</comment>
<evidence type="ECO:0000256" key="3">
    <source>
        <dbReference type="ARBA" id="ARBA00022729"/>
    </source>
</evidence>
<dbReference type="SMART" id="SM00062">
    <property type="entry name" value="PBPb"/>
    <property type="match status" value="1"/>
</dbReference>
<dbReference type="RefSeq" id="WP_382394476.1">
    <property type="nucleotide sequence ID" value="NZ_JBHTCQ010000002.1"/>
</dbReference>
<evidence type="ECO:0000256" key="1">
    <source>
        <dbReference type="ARBA" id="ARBA00004418"/>
    </source>
</evidence>
<evidence type="ECO:0000256" key="2">
    <source>
        <dbReference type="ARBA" id="ARBA00010742"/>
    </source>
</evidence>